<reference evidence="7" key="1">
    <citation type="submission" date="2017-04" db="EMBL/GenBank/DDBJ databases">
        <authorList>
            <person name="Song Y."/>
            <person name="Cho B.-K."/>
        </authorList>
    </citation>
    <scope>NUCLEOTIDE SEQUENCE [LARGE SCALE GENOMIC DNA]</scope>
    <source>
        <strain evidence="7">SL1</strain>
    </source>
</reference>
<accession>A0A2U8DWS0</accession>
<dbReference type="PROSITE" id="PS51077">
    <property type="entry name" value="HTH_ICLR"/>
    <property type="match status" value="1"/>
</dbReference>
<keyword evidence="7" id="KW-1185">Reference proteome</keyword>
<dbReference type="Gene3D" id="3.30.450.40">
    <property type="match status" value="1"/>
</dbReference>
<dbReference type="InterPro" id="IPR029016">
    <property type="entry name" value="GAF-like_dom_sf"/>
</dbReference>
<dbReference type="InterPro" id="IPR036388">
    <property type="entry name" value="WH-like_DNA-bd_sf"/>
</dbReference>
<gene>
    <name evidence="6" type="ORF">B9W14_22670</name>
</gene>
<dbReference type="Pfam" id="PF09339">
    <property type="entry name" value="HTH_IclR"/>
    <property type="match status" value="1"/>
</dbReference>
<keyword evidence="2" id="KW-0238">DNA-binding</keyword>
<dbReference type="PANTHER" id="PTHR30136">
    <property type="entry name" value="HELIX-TURN-HELIX TRANSCRIPTIONAL REGULATOR, ICLR FAMILY"/>
    <property type="match status" value="1"/>
</dbReference>
<evidence type="ECO:0000259" key="5">
    <source>
        <dbReference type="PROSITE" id="PS51078"/>
    </source>
</evidence>
<name>A0A2U8DWS0_9CLOT</name>
<dbReference type="InterPro" id="IPR014757">
    <property type="entry name" value="Tscrpt_reg_IclR_C"/>
</dbReference>
<proteinExistence type="predicted"/>
<dbReference type="Proteomes" id="UP000244910">
    <property type="component" value="Chromosome"/>
</dbReference>
<evidence type="ECO:0000313" key="6">
    <source>
        <dbReference type="EMBL" id="AWI07158.1"/>
    </source>
</evidence>
<evidence type="ECO:0000313" key="7">
    <source>
        <dbReference type="Proteomes" id="UP000244910"/>
    </source>
</evidence>
<dbReference type="SMART" id="SM00346">
    <property type="entry name" value="HTH_ICLR"/>
    <property type="match status" value="1"/>
</dbReference>
<dbReference type="AlphaFoldDB" id="A0A2U8DWS0"/>
<feature type="domain" description="IclR-ED" evidence="5">
    <location>
        <begin position="66"/>
        <end position="249"/>
    </location>
</feature>
<dbReference type="RefSeq" id="WP_032075563.1">
    <property type="nucleotide sequence ID" value="NZ_CP020953.1"/>
</dbReference>
<dbReference type="InterPro" id="IPR005471">
    <property type="entry name" value="Tscrpt_reg_IclR_N"/>
</dbReference>
<dbReference type="InterPro" id="IPR050707">
    <property type="entry name" value="HTH_MetabolicPath_Reg"/>
</dbReference>
<dbReference type="SUPFAM" id="SSF55781">
    <property type="entry name" value="GAF domain-like"/>
    <property type="match status" value="1"/>
</dbReference>
<evidence type="ECO:0000256" key="2">
    <source>
        <dbReference type="ARBA" id="ARBA00023125"/>
    </source>
</evidence>
<dbReference type="SUPFAM" id="SSF46785">
    <property type="entry name" value="Winged helix' DNA-binding domain"/>
    <property type="match status" value="1"/>
</dbReference>
<sequence length="249" mass="28107">MVHKPTERVLNILNLLSINHEGLTLTEISDAIDIPKSTLYPIMQTMLERNFVSLEKNSLKYSIGISAFCIGASYSRNKYMLDFIQKIMKNIVSNIDETCQMGVLDGNNVLYILKEDPIKDMDIRLISYIGKRIPAYCTALGKALLSEYSIEEIKSLYPDGLKPITKNTITDFSILEDQLKEIKETYVSTEVEEVTEFLRCYAVPLASKGKINAAISISIPTFRANEEKNKLAIELLLKAKKQIDAVDLD</sequence>
<dbReference type="EMBL" id="CP020953">
    <property type="protein sequence ID" value="AWI07158.1"/>
    <property type="molecule type" value="Genomic_DNA"/>
</dbReference>
<dbReference type="InterPro" id="IPR036390">
    <property type="entry name" value="WH_DNA-bd_sf"/>
</dbReference>
<dbReference type="GO" id="GO:0003700">
    <property type="term" value="F:DNA-binding transcription factor activity"/>
    <property type="evidence" value="ECO:0007669"/>
    <property type="project" value="TreeGrafter"/>
</dbReference>
<evidence type="ECO:0000256" key="1">
    <source>
        <dbReference type="ARBA" id="ARBA00023015"/>
    </source>
</evidence>
<evidence type="ECO:0000259" key="4">
    <source>
        <dbReference type="PROSITE" id="PS51077"/>
    </source>
</evidence>
<organism evidence="6 7">
    <name type="scientific">Clostridium drakei</name>
    <dbReference type="NCBI Taxonomy" id="332101"/>
    <lineage>
        <taxon>Bacteria</taxon>
        <taxon>Bacillati</taxon>
        <taxon>Bacillota</taxon>
        <taxon>Clostridia</taxon>
        <taxon>Eubacteriales</taxon>
        <taxon>Clostridiaceae</taxon>
        <taxon>Clostridium</taxon>
    </lineage>
</organism>
<keyword evidence="3" id="KW-0804">Transcription</keyword>
<feature type="domain" description="HTH iclR-type" evidence="4">
    <location>
        <begin position="3"/>
        <end position="65"/>
    </location>
</feature>
<protein>
    <submittedName>
        <fullName evidence="6">IclR family transcriptional regulator</fullName>
    </submittedName>
</protein>
<dbReference type="PANTHER" id="PTHR30136:SF24">
    <property type="entry name" value="HTH-TYPE TRANSCRIPTIONAL REPRESSOR ALLR"/>
    <property type="match status" value="1"/>
</dbReference>
<dbReference type="PROSITE" id="PS51078">
    <property type="entry name" value="ICLR_ED"/>
    <property type="match status" value="1"/>
</dbReference>
<keyword evidence="1" id="KW-0805">Transcription regulation</keyword>
<dbReference type="OrthoDB" id="9791752at2"/>
<evidence type="ECO:0000256" key="3">
    <source>
        <dbReference type="ARBA" id="ARBA00023163"/>
    </source>
</evidence>
<dbReference type="Gene3D" id="1.10.10.10">
    <property type="entry name" value="Winged helix-like DNA-binding domain superfamily/Winged helix DNA-binding domain"/>
    <property type="match status" value="1"/>
</dbReference>
<dbReference type="GO" id="GO:0045892">
    <property type="term" value="P:negative regulation of DNA-templated transcription"/>
    <property type="evidence" value="ECO:0007669"/>
    <property type="project" value="TreeGrafter"/>
</dbReference>
<dbReference type="KEGG" id="cdrk:B9W14_22670"/>
<dbReference type="GO" id="GO:0003677">
    <property type="term" value="F:DNA binding"/>
    <property type="evidence" value="ECO:0007669"/>
    <property type="project" value="UniProtKB-KW"/>
</dbReference>
<dbReference type="Pfam" id="PF01614">
    <property type="entry name" value="IclR_C"/>
    <property type="match status" value="1"/>
</dbReference>